<dbReference type="Pfam" id="PF14121">
    <property type="entry name" value="Porin_10"/>
    <property type="match status" value="1"/>
</dbReference>
<keyword evidence="2" id="KW-0732">Signal</keyword>
<evidence type="ECO:0000313" key="4">
    <source>
        <dbReference type="Proteomes" id="UP000618754"/>
    </source>
</evidence>
<feature type="chain" id="PRO_5046264956" evidence="2">
    <location>
        <begin position="23"/>
        <end position="704"/>
    </location>
</feature>
<sequence length="704" mass="80465">MANKLKYLLILLICAFAETGFAQVVGNPRFPGQTPNDPVYSRDTSRYRRTKNGDSQNIDSIRKREEGRKDSIVFTSKFIKVTSERLLMDSIQLFPLDTGLVNFENYSPLNQPRNPKISLGYTGVSQRDLLFNPRKTIGFDEGLHALDAYMLNPQDINYFNARAPYTLLSLFSSLGGSVEQLFKVVHTQNVKPNWNVGLMMNFNGSRGYYSTNGILGQNVSGFNFGLFTWYHSVNKRYNLLANVLFNNLKAPETGSILKDTIFNSSGSSFNKTGEPVRLPSSFTNWKSTGIYVKQFYYIGHIDSLNNGKAGNKNVLPTQRVAHTFYFNQRKYNYLQNGLDTYGAFPDYYFSAGRSRDSLNVLHLQNEFSYSFYLRPKSAKLIRNELKLDVGLIHDFYNMSQFVSDTLINEFGQKQLKPSRVQNETFQNITLKARLGYRFSDRINLDADIRQIVQGRNFGDLLYDAKLTLAGNKKAGRIVLGAYLQSSSPGLVYTNWISNHYIFNNNFNNQKTTNASFNYINDALQVDLKAEYFLITDYLYFAAQPGGIDATPRQYGSSVNLLKVSLGKNLQWRKLHFDNYVVYQKTDKADLLRTPEVYTFSSLYYGANLFNVLNSQFGVSVRYNTAYTAPSYAVGLGQFYNGPDITFTSYPIATLFFKATLQRTNLFIQYDYVNQGLFSNGFYTVNRYPQMDKTLKFGVAWTFYN</sequence>
<reference evidence="3 4" key="1">
    <citation type="submission" date="2020-09" db="EMBL/GenBank/DDBJ databases">
        <title>Novel species of Mucilaginibacter isolated from a glacier on the Tibetan Plateau.</title>
        <authorList>
            <person name="Liu Q."/>
            <person name="Xin Y.-H."/>
        </authorList>
    </citation>
    <scope>NUCLEOTIDE SEQUENCE [LARGE SCALE GENOMIC DNA]</scope>
    <source>
        <strain evidence="3 4">CGMCC 1.13878</strain>
    </source>
</reference>
<comment type="caution">
    <text evidence="3">The sequence shown here is derived from an EMBL/GenBank/DDBJ whole genome shotgun (WGS) entry which is preliminary data.</text>
</comment>
<dbReference type="EMBL" id="JACWMW010000001">
    <property type="protein sequence ID" value="MBD1383821.1"/>
    <property type="molecule type" value="Genomic_DNA"/>
</dbReference>
<dbReference type="InterPro" id="IPR025631">
    <property type="entry name" value="Porin_10"/>
</dbReference>
<dbReference type="RefSeq" id="WP_191173738.1">
    <property type="nucleotide sequence ID" value="NZ_JACWMW010000001.1"/>
</dbReference>
<evidence type="ECO:0000256" key="2">
    <source>
        <dbReference type="SAM" id="SignalP"/>
    </source>
</evidence>
<evidence type="ECO:0000313" key="3">
    <source>
        <dbReference type="EMBL" id="MBD1383821.1"/>
    </source>
</evidence>
<feature type="region of interest" description="Disordered" evidence="1">
    <location>
        <begin position="32"/>
        <end position="55"/>
    </location>
</feature>
<organism evidence="3 4">
    <name type="scientific">Mucilaginibacter rigui</name>
    <dbReference type="NCBI Taxonomy" id="534635"/>
    <lineage>
        <taxon>Bacteria</taxon>
        <taxon>Pseudomonadati</taxon>
        <taxon>Bacteroidota</taxon>
        <taxon>Sphingobacteriia</taxon>
        <taxon>Sphingobacteriales</taxon>
        <taxon>Sphingobacteriaceae</taxon>
        <taxon>Mucilaginibacter</taxon>
    </lineage>
</organism>
<proteinExistence type="predicted"/>
<accession>A0ABR7WZY3</accession>
<evidence type="ECO:0000256" key="1">
    <source>
        <dbReference type="SAM" id="MobiDB-lite"/>
    </source>
</evidence>
<dbReference type="Proteomes" id="UP000618754">
    <property type="component" value="Unassembled WGS sequence"/>
</dbReference>
<feature type="signal peptide" evidence="2">
    <location>
        <begin position="1"/>
        <end position="22"/>
    </location>
</feature>
<gene>
    <name evidence="3" type="ORF">IDJ75_00905</name>
</gene>
<name>A0ABR7WZY3_9SPHI</name>
<keyword evidence="4" id="KW-1185">Reference proteome</keyword>
<protein>
    <submittedName>
        <fullName evidence="3">Porin</fullName>
    </submittedName>
</protein>